<protein>
    <submittedName>
        <fullName evidence="2">Uncharacterized protein</fullName>
    </submittedName>
</protein>
<keyword evidence="1" id="KW-0472">Membrane</keyword>
<keyword evidence="3" id="KW-1185">Reference proteome</keyword>
<comment type="caution">
    <text evidence="2">The sequence shown here is derived from an EMBL/GenBank/DDBJ whole genome shotgun (WGS) entry which is preliminary data.</text>
</comment>
<evidence type="ECO:0000313" key="3">
    <source>
        <dbReference type="Proteomes" id="UP000294830"/>
    </source>
</evidence>
<feature type="transmembrane region" description="Helical" evidence="1">
    <location>
        <begin position="53"/>
        <end position="76"/>
    </location>
</feature>
<gene>
    <name evidence="2" type="ORF">CLV25_103200</name>
</gene>
<organism evidence="2 3">
    <name type="scientific">Acetobacteroides hydrogenigenes</name>
    <dbReference type="NCBI Taxonomy" id="979970"/>
    <lineage>
        <taxon>Bacteria</taxon>
        <taxon>Pseudomonadati</taxon>
        <taxon>Bacteroidota</taxon>
        <taxon>Bacteroidia</taxon>
        <taxon>Bacteroidales</taxon>
        <taxon>Rikenellaceae</taxon>
        <taxon>Acetobacteroides</taxon>
    </lineage>
</organism>
<reference evidence="2 3" key="1">
    <citation type="submission" date="2019-03" db="EMBL/GenBank/DDBJ databases">
        <title>Genomic Encyclopedia of Archaeal and Bacterial Type Strains, Phase II (KMG-II): from individual species to whole genera.</title>
        <authorList>
            <person name="Goeker M."/>
        </authorList>
    </citation>
    <scope>NUCLEOTIDE SEQUENCE [LARGE SCALE GENOMIC DNA]</scope>
    <source>
        <strain evidence="2 3">RL-C</strain>
    </source>
</reference>
<name>A0A4R2ENI0_9BACT</name>
<proteinExistence type="predicted"/>
<dbReference type="AlphaFoldDB" id="A0A4R2ENI0"/>
<keyword evidence="1" id="KW-0812">Transmembrane</keyword>
<sequence>MRKVKRFFQASLPLILFNDNRDKTIEKAFRKNKNHRILKSIDTFRKKNEQTKVFITFQMHLYDFLCSVFIVLFFHYNSCKNRKYTYLCIRNREGNTSEKMAR</sequence>
<dbReference type="Proteomes" id="UP000294830">
    <property type="component" value="Unassembled WGS sequence"/>
</dbReference>
<dbReference type="EMBL" id="SLWB01000003">
    <property type="protein sequence ID" value="TCN70678.1"/>
    <property type="molecule type" value="Genomic_DNA"/>
</dbReference>
<keyword evidence="1" id="KW-1133">Transmembrane helix</keyword>
<evidence type="ECO:0000313" key="2">
    <source>
        <dbReference type="EMBL" id="TCN70678.1"/>
    </source>
</evidence>
<evidence type="ECO:0000256" key="1">
    <source>
        <dbReference type="SAM" id="Phobius"/>
    </source>
</evidence>
<accession>A0A4R2ENI0</accession>